<dbReference type="Proteomes" id="UP001082899">
    <property type="component" value="Unassembled WGS sequence"/>
</dbReference>
<name>A0ABT3ZSY7_9BURK</name>
<sequence>MMPFQTHPHDPLPSLSAEQIARLQESIDTVGMGVWRDAVSPAFLDAARSFIGQQLDEHDHQYFSLHGERWLAASPLKAIAESTALRQTVDTLGKHVMAGRTIKMNMAASMRVLTGELGQRHSERYHYDSYVVTVLVPLIMPDVPGEPHGDLVLFPNLRGVPGSAMLNIVEKLCVENGLVRALWRQPRVQRWFGAKVMKMTPGNLYFFWGIRSLHANQACAVGRVRGTALFHFGDPHAGGVLKRLSGAHHRFKQQRLARRASVKIPTADL</sequence>
<dbReference type="EMBL" id="JAPMXC010000010">
    <property type="protein sequence ID" value="MCY0389557.1"/>
    <property type="molecule type" value="Genomic_DNA"/>
</dbReference>
<gene>
    <name evidence="1" type="ORF">OVY01_20640</name>
</gene>
<evidence type="ECO:0008006" key="3">
    <source>
        <dbReference type="Google" id="ProtNLM"/>
    </source>
</evidence>
<proteinExistence type="predicted"/>
<evidence type="ECO:0000313" key="2">
    <source>
        <dbReference type="Proteomes" id="UP001082899"/>
    </source>
</evidence>
<keyword evidence="2" id="KW-1185">Reference proteome</keyword>
<protein>
    <recommendedName>
        <fullName evidence="3">Prolyl 4-hydroxylase alpha subunit Fe(2+) 2OG dioxygenase domain-containing protein</fullName>
    </recommendedName>
</protein>
<comment type="caution">
    <text evidence="1">The sequence shown here is derived from an EMBL/GenBank/DDBJ whole genome shotgun (WGS) entry which is preliminary data.</text>
</comment>
<organism evidence="1 2">
    <name type="scientific">Robbsia betulipollinis</name>
    <dbReference type="NCBI Taxonomy" id="2981849"/>
    <lineage>
        <taxon>Bacteria</taxon>
        <taxon>Pseudomonadati</taxon>
        <taxon>Pseudomonadota</taxon>
        <taxon>Betaproteobacteria</taxon>
        <taxon>Burkholderiales</taxon>
        <taxon>Burkholderiaceae</taxon>
        <taxon>Robbsia</taxon>
    </lineage>
</organism>
<evidence type="ECO:0000313" key="1">
    <source>
        <dbReference type="EMBL" id="MCY0389557.1"/>
    </source>
</evidence>
<accession>A0ABT3ZSY7</accession>
<reference evidence="1" key="1">
    <citation type="submission" date="2022-11" db="EMBL/GenBank/DDBJ databases">
        <title>Robbsia betulipollinis sp. nov., isolated from pollen of birch (Betula pendula).</title>
        <authorList>
            <person name="Shi H."/>
            <person name="Ambika Manirajan B."/>
            <person name="Ratering S."/>
            <person name="Geissler-Plaum R."/>
            <person name="Schnell S."/>
        </authorList>
    </citation>
    <scope>NUCLEOTIDE SEQUENCE</scope>
    <source>
        <strain evidence="1">Bb-Pol-6</strain>
    </source>
</reference>
<dbReference type="RefSeq" id="WP_267849452.1">
    <property type="nucleotide sequence ID" value="NZ_JAPMXC010000010.1"/>
</dbReference>